<dbReference type="EMBL" id="JAWWNJ010000034">
    <property type="protein sequence ID" value="KAK7024842.1"/>
    <property type="molecule type" value="Genomic_DNA"/>
</dbReference>
<dbReference type="InterPro" id="IPR002110">
    <property type="entry name" value="Ankyrin_rpt"/>
</dbReference>
<sequence>MSQDYIENLPPELLLLLAPSLPIASLNAFISTCRRTHKILQPELESRITAKLALQLLHWAASSKPHIVTKLLSPPHSVNPSPGAGWFFETPLHVAAKAGNLETAKLLLDAGAETVFRCDQEDYQPFHLAAINKDFAMMKLLLDHGAPIDDNFGCDGYTENALQYACSIGNIDMVKLLVERDARLEHRGHCGTALGFAVHARNIEVVRFLLEQGAKAEVSVPLFVFLDGSISRPHKGSLLYVAMGLRHPNARANGHRDQVLLHGAEEEISARWQGLPLGEGRRDLMALLMAYGATKDGAWVTIAQFLGRLANAVFYTEEEYLRIINEMLKEAEEAIPKVLNKYKVSPQ</sequence>
<dbReference type="SMART" id="SM00248">
    <property type="entry name" value="ANK"/>
    <property type="match status" value="4"/>
</dbReference>
<accession>A0AAW0BFF1</accession>
<feature type="repeat" description="ANK" evidence="3">
    <location>
        <begin position="87"/>
        <end position="113"/>
    </location>
</feature>
<organism evidence="4 5">
    <name type="scientific">Favolaschia claudopus</name>
    <dbReference type="NCBI Taxonomy" id="2862362"/>
    <lineage>
        <taxon>Eukaryota</taxon>
        <taxon>Fungi</taxon>
        <taxon>Dikarya</taxon>
        <taxon>Basidiomycota</taxon>
        <taxon>Agaricomycotina</taxon>
        <taxon>Agaricomycetes</taxon>
        <taxon>Agaricomycetidae</taxon>
        <taxon>Agaricales</taxon>
        <taxon>Marasmiineae</taxon>
        <taxon>Mycenaceae</taxon>
        <taxon>Favolaschia</taxon>
    </lineage>
</organism>
<reference evidence="4 5" key="1">
    <citation type="journal article" date="2024" name="J Genomics">
        <title>Draft genome sequencing and assembly of Favolaschia claudopus CIRM-BRFM 2984 isolated from oak limbs.</title>
        <authorList>
            <person name="Navarro D."/>
            <person name="Drula E."/>
            <person name="Chaduli D."/>
            <person name="Cazenave R."/>
            <person name="Ahrendt S."/>
            <person name="Wang J."/>
            <person name="Lipzen A."/>
            <person name="Daum C."/>
            <person name="Barry K."/>
            <person name="Grigoriev I.V."/>
            <person name="Favel A."/>
            <person name="Rosso M.N."/>
            <person name="Martin F."/>
        </authorList>
    </citation>
    <scope>NUCLEOTIDE SEQUENCE [LARGE SCALE GENOMIC DNA]</scope>
    <source>
        <strain evidence="4 5">CIRM-BRFM 2984</strain>
    </source>
</reference>
<evidence type="ECO:0000313" key="5">
    <source>
        <dbReference type="Proteomes" id="UP001362999"/>
    </source>
</evidence>
<evidence type="ECO:0000313" key="4">
    <source>
        <dbReference type="EMBL" id="KAK7024842.1"/>
    </source>
</evidence>
<dbReference type="Pfam" id="PF12796">
    <property type="entry name" value="Ank_2"/>
    <property type="match status" value="2"/>
</dbReference>
<gene>
    <name evidence="4" type="ORF">R3P38DRAFT_1052719</name>
</gene>
<evidence type="ECO:0000256" key="2">
    <source>
        <dbReference type="ARBA" id="ARBA00023043"/>
    </source>
</evidence>
<dbReference type="InterPro" id="IPR036770">
    <property type="entry name" value="Ankyrin_rpt-contain_sf"/>
</dbReference>
<dbReference type="PRINTS" id="PR01415">
    <property type="entry name" value="ANKYRIN"/>
</dbReference>
<comment type="caution">
    <text evidence="4">The sequence shown here is derived from an EMBL/GenBank/DDBJ whole genome shotgun (WGS) entry which is preliminary data.</text>
</comment>
<dbReference type="PANTHER" id="PTHR24173:SF83">
    <property type="entry name" value="SOCS BOX DOMAIN-CONTAINING PROTEIN"/>
    <property type="match status" value="1"/>
</dbReference>
<dbReference type="Proteomes" id="UP001362999">
    <property type="component" value="Unassembled WGS sequence"/>
</dbReference>
<keyword evidence="5" id="KW-1185">Reference proteome</keyword>
<dbReference type="PROSITE" id="PS50297">
    <property type="entry name" value="ANK_REP_REGION"/>
    <property type="match status" value="2"/>
</dbReference>
<feature type="repeat" description="ANK" evidence="3">
    <location>
        <begin position="121"/>
        <end position="149"/>
    </location>
</feature>
<evidence type="ECO:0000256" key="1">
    <source>
        <dbReference type="ARBA" id="ARBA00022737"/>
    </source>
</evidence>
<dbReference type="PANTHER" id="PTHR24173">
    <property type="entry name" value="ANKYRIN REPEAT CONTAINING"/>
    <property type="match status" value="1"/>
</dbReference>
<dbReference type="PROSITE" id="PS50088">
    <property type="entry name" value="ANK_REPEAT"/>
    <property type="match status" value="2"/>
</dbReference>
<keyword evidence="1" id="KW-0677">Repeat</keyword>
<name>A0AAW0BFF1_9AGAR</name>
<protein>
    <submittedName>
        <fullName evidence="4">Ankyrin repeat-containing domain protein</fullName>
    </submittedName>
</protein>
<proteinExistence type="predicted"/>
<keyword evidence="2 3" id="KW-0040">ANK repeat</keyword>
<evidence type="ECO:0000256" key="3">
    <source>
        <dbReference type="PROSITE-ProRule" id="PRU00023"/>
    </source>
</evidence>
<dbReference type="AlphaFoldDB" id="A0AAW0BFF1"/>
<dbReference type="SUPFAM" id="SSF48403">
    <property type="entry name" value="Ankyrin repeat"/>
    <property type="match status" value="1"/>
</dbReference>
<dbReference type="Gene3D" id="1.25.40.20">
    <property type="entry name" value="Ankyrin repeat-containing domain"/>
    <property type="match status" value="1"/>
</dbReference>